<keyword evidence="1" id="KW-0547">Nucleotide-binding</keyword>
<evidence type="ECO:0000259" key="3">
    <source>
        <dbReference type="Pfam" id="PF05970"/>
    </source>
</evidence>
<dbReference type="Proteomes" id="UP000235145">
    <property type="component" value="Unassembled WGS sequence"/>
</dbReference>
<reference evidence="5 6" key="1">
    <citation type="journal article" date="2017" name="Nat. Commun.">
        <title>Genome assembly with in vitro proximity ligation data and whole-genome triplication in lettuce.</title>
        <authorList>
            <person name="Reyes-Chin-Wo S."/>
            <person name="Wang Z."/>
            <person name="Yang X."/>
            <person name="Kozik A."/>
            <person name="Arikit S."/>
            <person name="Song C."/>
            <person name="Xia L."/>
            <person name="Froenicke L."/>
            <person name="Lavelle D.O."/>
            <person name="Truco M.J."/>
            <person name="Xia R."/>
            <person name="Zhu S."/>
            <person name="Xu C."/>
            <person name="Xu H."/>
            <person name="Xu X."/>
            <person name="Cox K."/>
            <person name="Korf I."/>
            <person name="Meyers B.C."/>
            <person name="Michelmore R.W."/>
        </authorList>
    </citation>
    <scope>NUCLEOTIDE SEQUENCE [LARGE SCALE GENOMIC DNA]</scope>
    <source>
        <strain evidence="6">cv. Salinas</strain>
        <tissue evidence="5">Seedlings</tissue>
    </source>
</reference>
<feature type="transmembrane region" description="Helical" evidence="2">
    <location>
        <begin position="60"/>
        <end position="85"/>
    </location>
</feature>
<evidence type="ECO:0000313" key="5">
    <source>
        <dbReference type="EMBL" id="KAJ0198593.1"/>
    </source>
</evidence>
<keyword evidence="6" id="KW-1185">Reference proteome</keyword>
<dbReference type="Pfam" id="PF05970">
    <property type="entry name" value="PIF1"/>
    <property type="match status" value="1"/>
</dbReference>
<comment type="similarity">
    <text evidence="1">Belongs to the helicase family.</text>
</comment>
<dbReference type="GO" id="GO:0016787">
    <property type="term" value="F:hydrolase activity"/>
    <property type="evidence" value="ECO:0007669"/>
    <property type="project" value="UniProtKB-KW"/>
</dbReference>
<comment type="caution">
    <text evidence="5">The sequence shown here is derived from an EMBL/GenBank/DDBJ whole genome shotgun (WGS) entry which is preliminary data.</text>
</comment>
<dbReference type="PANTHER" id="PTHR10492:SF96">
    <property type="entry name" value="ATP-DEPENDENT DNA HELICASE"/>
    <property type="match status" value="1"/>
</dbReference>
<keyword evidence="1" id="KW-0067">ATP-binding</keyword>
<evidence type="ECO:0000259" key="4">
    <source>
        <dbReference type="Pfam" id="PF21530"/>
    </source>
</evidence>
<gene>
    <name evidence="5" type="ORF">LSAT_V11C700382800</name>
</gene>
<keyword evidence="1" id="KW-0227">DNA damage</keyword>
<dbReference type="Pfam" id="PF21530">
    <property type="entry name" value="Pif1_2B_dom"/>
    <property type="match status" value="1"/>
</dbReference>
<dbReference type="PANTHER" id="PTHR10492">
    <property type="match status" value="1"/>
</dbReference>
<feature type="domain" description="DNA helicase Pif1-like DEAD-box helicase" evidence="3">
    <location>
        <begin position="8"/>
        <end position="125"/>
    </location>
</feature>
<protein>
    <recommendedName>
        <fullName evidence="1">ATP-dependent DNA helicase</fullName>
        <ecNumber evidence="1">5.6.2.3</ecNumber>
    </recommendedName>
</protein>
<keyword evidence="1" id="KW-0347">Helicase</keyword>
<dbReference type="AlphaFoldDB" id="A0A9R1V5E6"/>
<dbReference type="GO" id="GO:0006281">
    <property type="term" value="P:DNA repair"/>
    <property type="evidence" value="ECO:0007669"/>
    <property type="project" value="UniProtKB-KW"/>
</dbReference>
<proteinExistence type="inferred from homology"/>
<organism evidence="5 6">
    <name type="scientific">Lactuca sativa</name>
    <name type="common">Garden lettuce</name>
    <dbReference type="NCBI Taxonomy" id="4236"/>
    <lineage>
        <taxon>Eukaryota</taxon>
        <taxon>Viridiplantae</taxon>
        <taxon>Streptophyta</taxon>
        <taxon>Embryophyta</taxon>
        <taxon>Tracheophyta</taxon>
        <taxon>Spermatophyta</taxon>
        <taxon>Magnoliopsida</taxon>
        <taxon>eudicotyledons</taxon>
        <taxon>Gunneridae</taxon>
        <taxon>Pentapetalae</taxon>
        <taxon>asterids</taxon>
        <taxon>campanulids</taxon>
        <taxon>Asterales</taxon>
        <taxon>Asteraceae</taxon>
        <taxon>Cichorioideae</taxon>
        <taxon>Cichorieae</taxon>
        <taxon>Lactucinae</taxon>
        <taxon>Lactuca</taxon>
    </lineage>
</organism>
<keyword evidence="2" id="KW-1133">Transmembrane helix</keyword>
<keyword evidence="2" id="KW-0812">Transmembrane</keyword>
<name>A0A9R1V5E6_LACSA</name>
<dbReference type="InterPro" id="IPR049163">
    <property type="entry name" value="Pif1-like_2B_dom"/>
</dbReference>
<dbReference type="InterPro" id="IPR027417">
    <property type="entry name" value="P-loop_NTPase"/>
</dbReference>
<keyword evidence="1" id="KW-0234">DNA repair</keyword>
<feature type="domain" description="DNA helicase Pif1-like 2B" evidence="4">
    <location>
        <begin position="217"/>
        <end position="263"/>
    </location>
</feature>
<dbReference type="EC" id="5.6.2.3" evidence="1"/>
<dbReference type="InterPro" id="IPR010285">
    <property type="entry name" value="DNA_helicase_pif1-like_DEAD"/>
</dbReference>
<accession>A0A9R1V5E6</accession>
<dbReference type="SUPFAM" id="SSF52540">
    <property type="entry name" value="P-loop containing nucleoside triphosphate hydrolases"/>
    <property type="match status" value="1"/>
</dbReference>
<comment type="catalytic activity">
    <reaction evidence="1">
        <text>ATP + H2O = ADP + phosphate + H(+)</text>
        <dbReference type="Rhea" id="RHEA:13065"/>
        <dbReference type="ChEBI" id="CHEBI:15377"/>
        <dbReference type="ChEBI" id="CHEBI:15378"/>
        <dbReference type="ChEBI" id="CHEBI:30616"/>
        <dbReference type="ChEBI" id="CHEBI:43474"/>
        <dbReference type="ChEBI" id="CHEBI:456216"/>
        <dbReference type="EC" id="5.6.2.3"/>
    </reaction>
</comment>
<evidence type="ECO:0000313" key="6">
    <source>
        <dbReference type="Proteomes" id="UP000235145"/>
    </source>
</evidence>
<keyword evidence="2" id="KW-0472">Membrane</keyword>
<dbReference type="GO" id="GO:0043139">
    <property type="term" value="F:5'-3' DNA helicase activity"/>
    <property type="evidence" value="ECO:0007669"/>
    <property type="project" value="UniProtKB-EC"/>
</dbReference>
<dbReference type="GO" id="GO:0005524">
    <property type="term" value="F:ATP binding"/>
    <property type="evidence" value="ECO:0007669"/>
    <property type="project" value="UniProtKB-KW"/>
</dbReference>
<dbReference type="GO" id="GO:0006310">
    <property type="term" value="P:DNA recombination"/>
    <property type="evidence" value="ECO:0007669"/>
    <property type="project" value="UniProtKB-KW"/>
</dbReference>
<keyword evidence="1" id="KW-0233">DNA recombination</keyword>
<sequence>MDNNYLLDKKSCDIKKPIFLGDLLQRTSLIIWDEALMSERRCFKILDRSLRDVLDCDDQLFGGISFLLGDIIALTLPSSYLWPFFTIHILRTNMRVHSSEITTNGLMSASDFATWLLCIGDGLIGVPDKDDPRDSSWLEIPYSLLITPGADSLKTLIDFLYGDGTLNNPTAIELSIRAIVSPTNDVVDDINIHILRMDMIQPNGKHTSDLEGLYPIEYLNQLNFAEIPAYELTLKIHYPIMLLKNINQREGLCNDTRLIVSQLLPNVIEATIITGTCIGKRAYIPCIKFIHKSSDMPFTFSRKQFPLKVCYAMTINKSQGQFLCRIG</sequence>
<evidence type="ECO:0000256" key="2">
    <source>
        <dbReference type="SAM" id="Phobius"/>
    </source>
</evidence>
<comment type="cofactor">
    <cofactor evidence="1">
        <name>Mg(2+)</name>
        <dbReference type="ChEBI" id="CHEBI:18420"/>
    </cofactor>
</comment>
<dbReference type="GO" id="GO:0000723">
    <property type="term" value="P:telomere maintenance"/>
    <property type="evidence" value="ECO:0007669"/>
    <property type="project" value="InterPro"/>
</dbReference>
<keyword evidence="1" id="KW-0378">Hydrolase</keyword>
<evidence type="ECO:0000256" key="1">
    <source>
        <dbReference type="RuleBase" id="RU363044"/>
    </source>
</evidence>
<dbReference type="EMBL" id="NBSK02000007">
    <property type="protein sequence ID" value="KAJ0198593.1"/>
    <property type="molecule type" value="Genomic_DNA"/>
</dbReference>